<evidence type="ECO:0000256" key="1">
    <source>
        <dbReference type="ARBA" id="ARBA00001974"/>
    </source>
</evidence>
<keyword evidence="8 18" id="KW-0805">Transcription regulation</keyword>
<reference evidence="24" key="2">
    <citation type="submission" date="2020-09" db="EMBL/GenBank/DDBJ databases">
        <authorList>
            <person name="Sun Q."/>
            <person name="Zhou Y."/>
        </authorList>
    </citation>
    <scope>NUCLEOTIDE SEQUENCE</scope>
    <source>
        <strain evidence="24">CGMCC 1.15254</strain>
    </source>
</reference>
<dbReference type="SUPFAM" id="SSF53720">
    <property type="entry name" value="ALDH-like"/>
    <property type="match status" value="1"/>
</dbReference>
<dbReference type="PANTHER" id="PTHR42862:SF1">
    <property type="entry name" value="DELTA-1-PYRROLINE-5-CARBOXYLATE DEHYDROGENASE 2, ISOFORM A-RELATED"/>
    <property type="match status" value="1"/>
</dbReference>
<organism evidence="24 25">
    <name type="scientific">Terasakiella brassicae</name>
    <dbReference type="NCBI Taxonomy" id="1634917"/>
    <lineage>
        <taxon>Bacteria</taxon>
        <taxon>Pseudomonadati</taxon>
        <taxon>Pseudomonadota</taxon>
        <taxon>Alphaproteobacteria</taxon>
        <taxon>Rhodospirillales</taxon>
        <taxon>Terasakiellaceae</taxon>
        <taxon>Terasakiella</taxon>
    </lineage>
</organism>
<comment type="catalytic activity">
    <reaction evidence="15 18">
        <text>L-proline + a quinone = (S)-1-pyrroline-5-carboxylate + a quinol + H(+)</text>
        <dbReference type="Rhea" id="RHEA:23784"/>
        <dbReference type="ChEBI" id="CHEBI:15378"/>
        <dbReference type="ChEBI" id="CHEBI:17388"/>
        <dbReference type="ChEBI" id="CHEBI:24646"/>
        <dbReference type="ChEBI" id="CHEBI:60039"/>
        <dbReference type="ChEBI" id="CHEBI:132124"/>
        <dbReference type="EC" id="1.5.5.2"/>
    </reaction>
</comment>
<evidence type="ECO:0000256" key="9">
    <source>
        <dbReference type="ARBA" id="ARBA00023027"/>
    </source>
</evidence>
<dbReference type="InterPro" id="IPR024089">
    <property type="entry name" value="PRODH_PutA_dom_I/II"/>
</dbReference>
<evidence type="ECO:0000313" key="25">
    <source>
        <dbReference type="Proteomes" id="UP000632498"/>
    </source>
</evidence>
<dbReference type="InterPro" id="IPR015590">
    <property type="entry name" value="Aldehyde_DH_dom"/>
</dbReference>
<feature type="domain" description="Proline dehydrogenase" evidence="21">
    <location>
        <begin position="184"/>
        <end position="477"/>
    </location>
</feature>
<dbReference type="SUPFAM" id="SSF51730">
    <property type="entry name" value="FAD-linked oxidoreductase"/>
    <property type="match status" value="1"/>
</dbReference>
<dbReference type="RefSeq" id="WP_188661360.1">
    <property type="nucleotide sequence ID" value="NZ_BMHV01000003.1"/>
</dbReference>
<dbReference type="NCBIfam" id="NF008869">
    <property type="entry name" value="PRK11904.1"/>
    <property type="match status" value="1"/>
</dbReference>
<evidence type="ECO:0000256" key="15">
    <source>
        <dbReference type="ARBA" id="ARBA00048779"/>
    </source>
</evidence>
<dbReference type="FunFam" id="3.40.309.10:FF:000005">
    <property type="entry name" value="1-pyrroline-5-carboxylate dehydrogenase 1"/>
    <property type="match status" value="1"/>
</dbReference>
<dbReference type="InterPro" id="IPR050485">
    <property type="entry name" value="Proline_metab_enzyme"/>
</dbReference>
<dbReference type="PROSITE" id="PS00070">
    <property type="entry name" value="ALDEHYDE_DEHYDR_CYS"/>
    <property type="match status" value="1"/>
</dbReference>
<comment type="function">
    <text evidence="18">Oxidizes proline to glutamate for use as a carbon and nitrogen source.</text>
</comment>
<evidence type="ECO:0000256" key="17">
    <source>
        <dbReference type="ARBA" id="ARBA00060911"/>
    </source>
</evidence>
<feature type="domain" description="Aldehyde dehydrogenase" evidence="20">
    <location>
        <begin position="561"/>
        <end position="1003"/>
    </location>
</feature>
<dbReference type="InterPro" id="IPR016163">
    <property type="entry name" value="Ald_DH_C"/>
</dbReference>
<keyword evidence="12 18" id="KW-0804">Transcription</keyword>
<feature type="active site" evidence="19">
    <location>
        <position position="782"/>
    </location>
</feature>
<evidence type="ECO:0000256" key="10">
    <source>
        <dbReference type="ARBA" id="ARBA00023062"/>
    </source>
</evidence>
<reference evidence="24" key="1">
    <citation type="journal article" date="2014" name="Int. J. Syst. Evol. Microbiol.">
        <title>Complete genome sequence of Corynebacterium casei LMG S-19264T (=DSM 44701T), isolated from a smear-ripened cheese.</title>
        <authorList>
            <consortium name="US DOE Joint Genome Institute (JGI-PGF)"/>
            <person name="Walter F."/>
            <person name="Albersmeier A."/>
            <person name="Kalinowski J."/>
            <person name="Ruckert C."/>
        </authorList>
    </citation>
    <scope>NUCLEOTIDE SEQUENCE</scope>
    <source>
        <strain evidence="24">CGMCC 1.15254</strain>
    </source>
</reference>
<dbReference type="PIRSF" id="PIRSF000197">
    <property type="entry name" value="Bifunct_PutA"/>
    <property type="match status" value="1"/>
</dbReference>
<dbReference type="Pfam" id="PF00171">
    <property type="entry name" value="Aldedh"/>
    <property type="match status" value="1"/>
</dbReference>
<evidence type="ECO:0000259" key="21">
    <source>
        <dbReference type="Pfam" id="PF01619"/>
    </source>
</evidence>
<comment type="cofactor">
    <cofactor evidence="1 18">
        <name>FAD</name>
        <dbReference type="ChEBI" id="CHEBI:57692"/>
    </cofactor>
</comment>
<dbReference type="Gene3D" id="3.40.605.10">
    <property type="entry name" value="Aldehyde Dehydrogenase, Chain A, domain 1"/>
    <property type="match status" value="1"/>
</dbReference>
<dbReference type="EC" id="1.5.5.2" evidence="18"/>
<proteinExistence type="inferred from homology"/>
<evidence type="ECO:0000256" key="6">
    <source>
        <dbReference type="ARBA" id="ARBA00022827"/>
    </source>
</evidence>
<comment type="caution">
    <text evidence="24">The sequence shown here is derived from an EMBL/GenBank/DDBJ whole genome shotgun (WGS) entry which is preliminary data.</text>
</comment>
<accession>A0A917F9C7</accession>
<evidence type="ECO:0000259" key="22">
    <source>
        <dbReference type="Pfam" id="PF14850"/>
    </source>
</evidence>
<feature type="active site" evidence="19">
    <location>
        <position position="816"/>
    </location>
</feature>
<comment type="pathway">
    <text evidence="3 18">Amino-acid degradation; L-proline degradation into L-glutamate; L-glutamate from L-proline: step 2/2.</text>
</comment>
<dbReference type="InterPro" id="IPR024082">
    <property type="entry name" value="PRODH_PutA_dom_II"/>
</dbReference>
<dbReference type="InterPro" id="IPR016161">
    <property type="entry name" value="Ald_DH/histidinol_DH"/>
</dbReference>
<evidence type="ECO:0000256" key="12">
    <source>
        <dbReference type="ARBA" id="ARBA00023163"/>
    </source>
</evidence>
<keyword evidence="11 18" id="KW-0238">DNA-binding</keyword>
<dbReference type="Gene3D" id="1.20.5.550">
    <property type="entry name" value="Single Helix bin"/>
    <property type="match status" value="1"/>
</dbReference>
<evidence type="ECO:0000256" key="7">
    <source>
        <dbReference type="ARBA" id="ARBA00023002"/>
    </source>
</evidence>
<dbReference type="InterPro" id="IPR025703">
    <property type="entry name" value="Bifunct_PutA"/>
</dbReference>
<dbReference type="CDD" id="cd07125">
    <property type="entry name" value="ALDH_PutA-P5CDH"/>
    <property type="match status" value="1"/>
</dbReference>
<dbReference type="Pfam" id="PF01619">
    <property type="entry name" value="Pro_dh"/>
    <property type="match status" value="1"/>
</dbReference>
<evidence type="ECO:0000259" key="20">
    <source>
        <dbReference type="Pfam" id="PF00171"/>
    </source>
</evidence>
<sequence length="1226" mass="133480">MTANKSTQLRSTIQSAYLGDETDVVQRLIKELALDEQTRARICGEAVKIVEQLRTSATPGMMEVFLAEYGLTTQEGVALMCMAEALLRVPDDITIDALIQDKIAPADWSSHLGHSSSPLVNSSTWALLLTGKIIQDQESDKWDVTGTIRGLIKRAGEPVIRKAVAQSMKILGHQFVLGRNIDDAMERAEGMEKKGYTYSYDMLGEAARTAEDAKRYFMAYSKAISNISDKCNADDIRDNPGISVKLSALHPRYEFAKHDRVMNELVPRLSSLVHQAKNANMGFNIDAEEADRLDISLDVIEAVLSNPDLKGWDGFGVVVQAYGPRAGYTIDWLYDLASRLDRKIMVRLVKGAYWDAEVKLSQVNGLDAYPVFTRKSSTDISYMANAKKLLGMTDRIYPQFATHNAHSVATILELAGTEDNYEFQRLHGMGEALHRVVKEAHKGRCRIYAPVGIHEDLLAYLVRRLLENGANSSFVNQVLDEKVPAAEVVKDPVAYVLAQDTIPNPKIPNPLKIYAEGRTNSKGINIANPPVLAELEEKRSIYRTTKWQAGPIVGGVLLEGTKIPVFNPSNREDMVGEVIEANAEQVEIAIAKAQAAQIAWANTPAKERAACLNRIADLYEDNTAELMAMVSREAGKSILDGIAEIREAVDFCRFYALRAMELDANTDLKARGLFTCISPWNFPLAIFTGQIVAALATGNAVLAKPAEQTPLVASKAVELMHKAGIPVDVLALLPGQGHSVGAKLTSDSRISGVCFTGSTQTAQLIHKAMAQNMDPQAPLIAETGGMNAMIVDSTALPEQAIRDILASSFQSAGQRCSALRMLYVQEDVADKVIHMLKGAMDELEINDPWSIQTDVGPVIDEEARKTIEDHCQKMEAEGRLIKKLDITAVKDKGTYVAPAVYRVNGIEDLEQEIFGPILHVATFKAADLLKVVDNVNAMKYGLTFGIHTRVNRRVQKVCERARVGNLYVNRNQIGAVVGVQPFGGEGLSGTGPKAGGPLYLRRFVAPQPLVNNTPVRLTEGSKATADVAAINAVLPELADKQVTWDSRDDRLLQLNKLADVDGNILCEVAQQVRKNLIGYHFDTEELMGPTGESNKLANHGRGAMICCGQDAAYYALMALACGNTVLLVDAPVDQANALVKAFGDVVKIINGSLNGLDLSGLGWFAGVAFNPSEYDVRAIRKQLAAREGAILSVLCDKQDWPGFVTERTLCVDTTASGGNAALLASA</sequence>
<evidence type="ECO:0000256" key="8">
    <source>
        <dbReference type="ARBA" id="ARBA00023015"/>
    </source>
</evidence>
<dbReference type="InterPro" id="IPR005933">
    <property type="entry name" value="PutA_C"/>
</dbReference>
<comment type="similarity">
    <text evidence="16 18">In the N-terminal section; belongs to the proline dehydrogenase family.</text>
</comment>
<dbReference type="Gene3D" id="1.20.5.460">
    <property type="entry name" value="Single helix bin"/>
    <property type="match status" value="1"/>
</dbReference>
<dbReference type="EMBL" id="BMHV01000003">
    <property type="protein sequence ID" value="GGF55226.1"/>
    <property type="molecule type" value="Genomic_DNA"/>
</dbReference>
<dbReference type="AlphaFoldDB" id="A0A917F9C7"/>
<evidence type="ECO:0000256" key="3">
    <source>
        <dbReference type="ARBA" id="ARBA00004786"/>
    </source>
</evidence>
<dbReference type="GO" id="GO:0003700">
    <property type="term" value="F:DNA-binding transcription factor activity"/>
    <property type="evidence" value="ECO:0007669"/>
    <property type="project" value="InterPro"/>
</dbReference>
<evidence type="ECO:0000256" key="5">
    <source>
        <dbReference type="ARBA" id="ARBA00022630"/>
    </source>
</evidence>
<dbReference type="Gene3D" id="3.20.20.220">
    <property type="match status" value="1"/>
</dbReference>
<keyword evidence="9 18" id="KW-0520">NAD</keyword>
<dbReference type="GO" id="GO:0009898">
    <property type="term" value="C:cytoplasmic side of plasma membrane"/>
    <property type="evidence" value="ECO:0007669"/>
    <property type="project" value="TreeGrafter"/>
</dbReference>
<evidence type="ECO:0000259" key="23">
    <source>
        <dbReference type="Pfam" id="PF18327"/>
    </source>
</evidence>
<dbReference type="PANTHER" id="PTHR42862">
    <property type="entry name" value="DELTA-1-PYRROLINE-5-CARBOXYLATE DEHYDROGENASE 1, ISOFORM A-RELATED"/>
    <property type="match status" value="1"/>
</dbReference>
<evidence type="ECO:0000256" key="13">
    <source>
        <dbReference type="ARBA" id="ARBA00023268"/>
    </source>
</evidence>
<dbReference type="Gene3D" id="3.40.309.10">
    <property type="entry name" value="Aldehyde Dehydrogenase, Chain A, domain 2"/>
    <property type="match status" value="1"/>
</dbReference>
<evidence type="ECO:0000256" key="18">
    <source>
        <dbReference type="PIRNR" id="PIRNR000197"/>
    </source>
</evidence>
<dbReference type="EC" id="1.2.1.88" evidence="18"/>
<dbReference type="NCBIfam" id="TIGR01238">
    <property type="entry name" value="D1pyr5carbox3"/>
    <property type="match status" value="1"/>
</dbReference>
<dbReference type="FunFam" id="3.20.20.220:FF:000004">
    <property type="entry name" value="Bifunctional protein PutA"/>
    <property type="match status" value="1"/>
</dbReference>
<dbReference type="InterPro" id="IPR016162">
    <property type="entry name" value="Ald_DH_N"/>
</dbReference>
<dbReference type="InterPro" id="IPR002872">
    <property type="entry name" value="Proline_DH_dom"/>
</dbReference>
<gene>
    <name evidence="24" type="ORF">GCM10011332_05770</name>
</gene>
<comment type="similarity">
    <text evidence="17 18">In the C-terminal section; belongs to the aldehyde dehydrogenase family.</text>
</comment>
<dbReference type="InterPro" id="IPR029041">
    <property type="entry name" value="FAD-linked_oxidoreductase-like"/>
</dbReference>
<keyword evidence="13" id="KW-0511">Multifunctional enzyme</keyword>
<dbReference type="GO" id="GO:0003677">
    <property type="term" value="F:DNA binding"/>
    <property type="evidence" value="ECO:0007669"/>
    <property type="project" value="UniProtKB-KW"/>
</dbReference>
<comment type="pathway">
    <text evidence="2 18">Amino-acid degradation; L-proline degradation into L-glutamate; L-glutamate from L-proline: step 1/2.</text>
</comment>
<dbReference type="SUPFAM" id="SSF81935">
    <property type="entry name" value="N-terminal domain of bifunctional PutA protein"/>
    <property type="match status" value="1"/>
</dbReference>
<dbReference type="InterPro" id="IPR024090">
    <property type="entry name" value="PRODH_PutA_dom_I"/>
</dbReference>
<evidence type="ECO:0000256" key="19">
    <source>
        <dbReference type="PIRSR" id="PIRSR000197-1"/>
    </source>
</evidence>
<evidence type="ECO:0000256" key="4">
    <source>
        <dbReference type="ARBA" id="ARBA00022491"/>
    </source>
</evidence>
<evidence type="ECO:0000256" key="11">
    <source>
        <dbReference type="ARBA" id="ARBA00023125"/>
    </source>
</evidence>
<protein>
    <recommendedName>
        <fullName evidence="18">Bifunctional protein PutA</fullName>
    </recommendedName>
    <domain>
        <recommendedName>
            <fullName evidence="18">Proline dehydrogenase</fullName>
            <ecNumber evidence="18">1.5.5.2</ecNumber>
        </recommendedName>
        <alternativeName>
            <fullName evidence="18">Proline oxidase</fullName>
        </alternativeName>
    </domain>
    <domain>
        <recommendedName>
            <fullName evidence="18">Delta-1-pyrroline-5-carboxylate dehydrogenase</fullName>
            <shortName evidence="18">P5C dehydrogenase</shortName>
            <ecNumber evidence="18">1.2.1.88</ecNumber>
        </recommendedName>
        <alternativeName>
            <fullName evidence="18">L-glutamate gamma-semialdehyde dehydrogenase</fullName>
        </alternativeName>
    </domain>
</protein>
<keyword evidence="7 18" id="KW-0560">Oxidoreductase</keyword>
<evidence type="ECO:0000256" key="2">
    <source>
        <dbReference type="ARBA" id="ARBA00004739"/>
    </source>
</evidence>
<keyword evidence="25" id="KW-1185">Reference proteome</keyword>
<name>A0A917F9C7_9PROT</name>
<dbReference type="Pfam" id="PF14850">
    <property type="entry name" value="Pro_dh-DNA_bdg"/>
    <property type="match status" value="1"/>
</dbReference>
<dbReference type="InterPro" id="IPR041349">
    <property type="entry name" value="PRODH"/>
</dbReference>
<keyword evidence="4 18" id="KW-0678">Repressor</keyword>
<keyword evidence="5 18" id="KW-0285">Flavoprotein</keyword>
<dbReference type="GO" id="GO:0010133">
    <property type="term" value="P:L-proline catabolic process to L-glutamate"/>
    <property type="evidence" value="ECO:0007669"/>
    <property type="project" value="UniProtKB-UniRule"/>
</dbReference>
<keyword evidence="6 18" id="KW-0274">FAD</keyword>
<evidence type="ECO:0000256" key="16">
    <source>
        <dbReference type="ARBA" id="ARBA00060889"/>
    </source>
</evidence>
<evidence type="ECO:0000313" key="24">
    <source>
        <dbReference type="EMBL" id="GGF55226.1"/>
    </source>
</evidence>
<dbReference type="InterPro" id="IPR016160">
    <property type="entry name" value="Ald_DH_CS_CYS"/>
</dbReference>
<dbReference type="GO" id="GO:0004657">
    <property type="term" value="F:proline dehydrogenase activity"/>
    <property type="evidence" value="ECO:0007669"/>
    <property type="project" value="UniProtKB-UniRule"/>
</dbReference>
<comment type="catalytic activity">
    <reaction evidence="14 18">
        <text>L-glutamate 5-semialdehyde + NAD(+) + H2O = L-glutamate + NADH + 2 H(+)</text>
        <dbReference type="Rhea" id="RHEA:30235"/>
        <dbReference type="ChEBI" id="CHEBI:15377"/>
        <dbReference type="ChEBI" id="CHEBI:15378"/>
        <dbReference type="ChEBI" id="CHEBI:29985"/>
        <dbReference type="ChEBI" id="CHEBI:57540"/>
        <dbReference type="ChEBI" id="CHEBI:57945"/>
        <dbReference type="ChEBI" id="CHEBI:58066"/>
        <dbReference type="EC" id="1.2.1.88"/>
    </reaction>
</comment>
<keyword evidence="10 18" id="KW-0642">Proline metabolism</keyword>
<dbReference type="GO" id="GO:0003842">
    <property type="term" value="F:L-glutamate gamma-semialdehyde dehydrogenase activity"/>
    <property type="evidence" value="ECO:0007669"/>
    <property type="project" value="UniProtKB-UniRule"/>
</dbReference>
<feature type="domain" description="Proline utilization A proline dehydrogenase N-terminal" evidence="23">
    <location>
        <begin position="7"/>
        <end position="54"/>
    </location>
</feature>
<dbReference type="Pfam" id="PF18327">
    <property type="entry name" value="PRODH"/>
    <property type="match status" value="1"/>
</dbReference>
<evidence type="ECO:0000256" key="14">
    <source>
        <dbReference type="ARBA" id="ARBA00048142"/>
    </source>
</evidence>
<dbReference type="Proteomes" id="UP000632498">
    <property type="component" value="Unassembled WGS sequence"/>
</dbReference>
<feature type="domain" description="Proline dehydrogenase PutA" evidence="22">
    <location>
        <begin position="61"/>
        <end position="175"/>
    </location>
</feature>